<evidence type="ECO:0000313" key="1">
    <source>
        <dbReference type="EMBL" id="GFQ98852.1"/>
    </source>
</evidence>
<proteinExistence type="predicted"/>
<dbReference type="Proteomes" id="UP000887116">
    <property type="component" value="Unassembled WGS sequence"/>
</dbReference>
<protein>
    <submittedName>
        <fullName evidence="1">DUF1758 domain-containing protein</fullName>
    </submittedName>
</protein>
<dbReference type="PANTHER" id="PTHR47331:SF1">
    <property type="entry name" value="GAG-LIKE PROTEIN"/>
    <property type="match status" value="1"/>
</dbReference>
<dbReference type="OrthoDB" id="8045623at2759"/>
<gene>
    <name evidence="1" type="primary">AVEN_198885_1</name>
    <name evidence="1" type="ORF">TNCT_377891</name>
</gene>
<sequence length="101" mass="11854">MTHTRNGAGRYIVQMSVLDIQGLGHSKGLAMKILDQLWRKLFRDKQMENLYKEFMQQFLDLGHMENVEEHSAETSANLICYYLPHHGVFRPDKTLFIIKET</sequence>
<dbReference type="EMBL" id="BMAO01024935">
    <property type="protein sequence ID" value="GFQ98852.1"/>
    <property type="molecule type" value="Genomic_DNA"/>
</dbReference>
<dbReference type="PANTHER" id="PTHR47331">
    <property type="entry name" value="PHD-TYPE DOMAIN-CONTAINING PROTEIN"/>
    <property type="match status" value="1"/>
</dbReference>
<comment type="caution">
    <text evidence="1">The sequence shown here is derived from an EMBL/GenBank/DDBJ whole genome shotgun (WGS) entry which is preliminary data.</text>
</comment>
<dbReference type="AlphaFoldDB" id="A0A8X6IQ80"/>
<evidence type="ECO:0000313" key="2">
    <source>
        <dbReference type="Proteomes" id="UP000887116"/>
    </source>
</evidence>
<accession>A0A8X6IQ80</accession>
<keyword evidence="2" id="KW-1185">Reference proteome</keyword>
<organism evidence="1 2">
    <name type="scientific">Trichonephila clavata</name>
    <name type="common">Joro spider</name>
    <name type="synonym">Nephila clavata</name>
    <dbReference type="NCBI Taxonomy" id="2740835"/>
    <lineage>
        <taxon>Eukaryota</taxon>
        <taxon>Metazoa</taxon>
        <taxon>Ecdysozoa</taxon>
        <taxon>Arthropoda</taxon>
        <taxon>Chelicerata</taxon>
        <taxon>Arachnida</taxon>
        <taxon>Araneae</taxon>
        <taxon>Araneomorphae</taxon>
        <taxon>Entelegynae</taxon>
        <taxon>Araneoidea</taxon>
        <taxon>Nephilidae</taxon>
        <taxon>Trichonephila</taxon>
    </lineage>
</organism>
<name>A0A8X6IQ80_TRICU</name>
<reference evidence="1" key="1">
    <citation type="submission" date="2020-07" db="EMBL/GenBank/DDBJ databases">
        <title>Multicomponent nature underlies the extraordinary mechanical properties of spider dragline silk.</title>
        <authorList>
            <person name="Kono N."/>
            <person name="Nakamura H."/>
            <person name="Mori M."/>
            <person name="Yoshida Y."/>
            <person name="Ohtoshi R."/>
            <person name="Malay A.D."/>
            <person name="Moran D.A.P."/>
            <person name="Tomita M."/>
            <person name="Numata K."/>
            <person name="Arakawa K."/>
        </authorList>
    </citation>
    <scope>NUCLEOTIDE SEQUENCE</scope>
</reference>